<evidence type="ECO:0000313" key="2">
    <source>
        <dbReference type="Proteomes" id="UP000587586"/>
    </source>
</evidence>
<protein>
    <submittedName>
        <fullName evidence="1">Uncharacterized protein</fullName>
    </submittedName>
</protein>
<organism evidence="1 2">
    <name type="scientific">Geomonas limicola</name>
    <dbReference type="NCBI Taxonomy" id="2740186"/>
    <lineage>
        <taxon>Bacteria</taxon>
        <taxon>Pseudomonadati</taxon>
        <taxon>Thermodesulfobacteriota</taxon>
        <taxon>Desulfuromonadia</taxon>
        <taxon>Geobacterales</taxon>
        <taxon>Geobacteraceae</taxon>
        <taxon>Geomonas</taxon>
    </lineage>
</organism>
<reference evidence="2" key="1">
    <citation type="submission" date="2020-06" db="EMBL/GenBank/DDBJ databases">
        <title>Draft genomic sequecing of Geomonas sp. Red745.</title>
        <authorList>
            <person name="Itoh H."/>
            <person name="Xu Z.X."/>
            <person name="Ushijima N."/>
            <person name="Masuda Y."/>
            <person name="Shiratori Y."/>
            <person name="Senoo K."/>
        </authorList>
    </citation>
    <scope>NUCLEOTIDE SEQUENCE [LARGE SCALE GENOMIC DNA]</scope>
    <source>
        <strain evidence="2">Red745</strain>
    </source>
</reference>
<name>A0A6V8NAR2_9BACT</name>
<dbReference type="AlphaFoldDB" id="A0A6V8NAR2"/>
<proteinExistence type="predicted"/>
<comment type="caution">
    <text evidence="1">The sequence shown here is derived from an EMBL/GenBank/DDBJ whole genome shotgun (WGS) entry which is preliminary data.</text>
</comment>
<sequence length="51" mass="5771">MRRVPTEEDIQKDQPVKKGETALCAVCGAELEMDQESHEYLCPVCDSEETE</sequence>
<gene>
    <name evidence="1" type="ORF">GMLC_32910</name>
</gene>
<accession>A0A6V8NAR2</accession>
<keyword evidence="2" id="KW-1185">Reference proteome</keyword>
<dbReference type="EMBL" id="BLXZ01000007">
    <property type="protein sequence ID" value="GFO69712.1"/>
    <property type="molecule type" value="Genomic_DNA"/>
</dbReference>
<dbReference type="Proteomes" id="UP000587586">
    <property type="component" value="Unassembled WGS sequence"/>
</dbReference>
<evidence type="ECO:0000313" key="1">
    <source>
        <dbReference type="EMBL" id="GFO69712.1"/>
    </source>
</evidence>